<keyword evidence="5" id="KW-1185">Reference proteome</keyword>
<dbReference type="Pfam" id="PF08669">
    <property type="entry name" value="GCV_T_C"/>
    <property type="match status" value="1"/>
</dbReference>
<reference evidence="5" key="1">
    <citation type="journal article" date="2019" name="Int. J. Syst. Evol. Microbiol.">
        <title>The Global Catalogue of Microorganisms (GCM) 10K type strain sequencing project: providing services to taxonomists for standard genome sequencing and annotation.</title>
        <authorList>
            <consortium name="The Broad Institute Genomics Platform"/>
            <consortium name="The Broad Institute Genome Sequencing Center for Infectious Disease"/>
            <person name="Wu L."/>
            <person name="Ma J."/>
        </authorList>
    </citation>
    <scope>NUCLEOTIDE SEQUENCE [LARGE SCALE GENOMIC DNA]</scope>
    <source>
        <strain evidence="5">CGMCC 4.7317</strain>
    </source>
</reference>
<dbReference type="EMBL" id="JBHSTI010000002">
    <property type="protein sequence ID" value="MFC6236533.1"/>
    <property type="molecule type" value="Genomic_DNA"/>
</dbReference>
<keyword evidence="1" id="KW-0809">Transit peptide</keyword>
<dbReference type="Proteomes" id="UP001596138">
    <property type="component" value="Unassembled WGS sequence"/>
</dbReference>
<dbReference type="InterPro" id="IPR006222">
    <property type="entry name" value="GCVT_N"/>
</dbReference>
<sequence>MTTYRSPLLELPGACPAPEGSPDSGVPWHYGDPHGEQRLLASGEGWVDLSHRGVISVTGPDRLTWLHSLTTQHVESLVPGESALDLVLDPHGHVEHELHLVDDGETTWISVEPASTAPLVAYLDRMRFMLRVEVADRTDEYAVVAEPVGEPHGSLPTYVIPREFGVLVAGDAASEKYVPLRPDVLIGREVLVPRADLLAYVDGRRGAGTWAWEALRVAAGVPRFGLDTDHRTIPQELGWVPSAVHLQKGCYRGQETVARVHNLGRPPRRLVQLHLDGSAARTPSPGDPVLADGREVGRLTSVALHHELGPVALAVVKRSVPLDAELVVGPIESGAVSASQETVVTA</sequence>
<dbReference type="InterPro" id="IPR017703">
    <property type="entry name" value="YgfZ/GCV_T_CS"/>
</dbReference>
<protein>
    <submittedName>
        <fullName evidence="4">YgfZ/GcvT domain-containing protein</fullName>
    </submittedName>
</protein>
<dbReference type="InterPro" id="IPR045179">
    <property type="entry name" value="YgfZ/GcvT"/>
</dbReference>
<dbReference type="NCBIfam" id="TIGR03317">
    <property type="entry name" value="ygfZ_signature"/>
    <property type="match status" value="1"/>
</dbReference>
<dbReference type="SUPFAM" id="SSF101790">
    <property type="entry name" value="Aminomethyltransferase beta-barrel domain"/>
    <property type="match status" value="1"/>
</dbReference>
<dbReference type="InterPro" id="IPR013977">
    <property type="entry name" value="GcvT_C"/>
</dbReference>
<name>A0ABW1SW08_9ACTN</name>
<feature type="domain" description="Aminomethyltransferase C-terminal" evidence="3">
    <location>
        <begin position="268"/>
        <end position="320"/>
    </location>
</feature>
<accession>A0ABW1SW08</accession>
<evidence type="ECO:0000259" key="3">
    <source>
        <dbReference type="Pfam" id="PF08669"/>
    </source>
</evidence>
<dbReference type="PANTHER" id="PTHR22602:SF0">
    <property type="entry name" value="TRANSFERASE CAF17, MITOCHONDRIAL-RELATED"/>
    <property type="match status" value="1"/>
</dbReference>
<comment type="caution">
    <text evidence="4">The sequence shown here is derived from an EMBL/GenBank/DDBJ whole genome shotgun (WGS) entry which is preliminary data.</text>
</comment>
<dbReference type="Pfam" id="PF01571">
    <property type="entry name" value="GCV_T"/>
    <property type="match status" value="1"/>
</dbReference>
<dbReference type="InterPro" id="IPR029043">
    <property type="entry name" value="GcvT/YgfZ_C"/>
</dbReference>
<dbReference type="PANTHER" id="PTHR22602">
    <property type="entry name" value="TRANSFERASE CAF17, MITOCHONDRIAL-RELATED"/>
    <property type="match status" value="1"/>
</dbReference>
<feature type="domain" description="GCVT N-terminal" evidence="2">
    <location>
        <begin position="36"/>
        <end position="145"/>
    </location>
</feature>
<evidence type="ECO:0000259" key="2">
    <source>
        <dbReference type="Pfam" id="PF01571"/>
    </source>
</evidence>
<evidence type="ECO:0000313" key="5">
    <source>
        <dbReference type="Proteomes" id="UP001596138"/>
    </source>
</evidence>
<dbReference type="Gene3D" id="3.30.1360.120">
    <property type="entry name" value="Probable tRNA modification gtpase trme, domain 1"/>
    <property type="match status" value="1"/>
</dbReference>
<dbReference type="SUPFAM" id="SSF103025">
    <property type="entry name" value="Folate-binding domain"/>
    <property type="match status" value="1"/>
</dbReference>
<dbReference type="RefSeq" id="WP_386763576.1">
    <property type="nucleotide sequence ID" value="NZ_JBHSTI010000002.1"/>
</dbReference>
<evidence type="ECO:0000256" key="1">
    <source>
        <dbReference type="ARBA" id="ARBA00022946"/>
    </source>
</evidence>
<evidence type="ECO:0000313" key="4">
    <source>
        <dbReference type="EMBL" id="MFC6236533.1"/>
    </source>
</evidence>
<organism evidence="4 5">
    <name type="scientific">Longivirga aurantiaca</name>
    <dbReference type="NCBI Taxonomy" id="1837743"/>
    <lineage>
        <taxon>Bacteria</taxon>
        <taxon>Bacillati</taxon>
        <taxon>Actinomycetota</taxon>
        <taxon>Actinomycetes</taxon>
        <taxon>Sporichthyales</taxon>
        <taxon>Sporichthyaceae</taxon>
        <taxon>Longivirga</taxon>
    </lineage>
</organism>
<dbReference type="InterPro" id="IPR027266">
    <property type="entry name" value="TrmE/GcvT-like"/>
</dbReference>
<gene>
    <name evidence="4" type="ORF">ACFQGU_01485</name>
</gene>
<proteinExistence type="predicted"/>